<name>A0AAV1HE43_XYRNO</name>
<sequence length="189" mass="21850">MDRSSLCFSQNYTDSSLKRFSEVDFTDKSIEEIGLEQHDETKKPENLKTQRDTCYYSIKDISISGRCVCIGHAETCNAEDPNDPYKIQDHSIQQRGVPAGKQRVVRADYTAGDTPRHPTRTTIERNYLEHCPLSATCCNYTWHDRETPHHLRYLLHTVNLNPLSRGHRHRLQSTLPRLLTPHLTLSTLF</sequence>
<dbReference type="AlphaFoldDB" id="A0AAV1HE43"/>
<accession>A0AAV1HE43</accession>
<evidence type="ECO:0000313" key="1">
    <source>
        <dbReference type="EMBL" id="CAJ1084382.1"/>
    </source>
</evidence>
<keyword evidence="2" id="KW-1185">Reference proteome</keyword>
<dbReference type="EMBL" id="OY660885">
    <property type="protein sequence ID" value="CAJ1084382.1"/>
    <property type="molecule type" value="Genomic_DNA"/>
</dbReference>
<protein>
    <submittedName>
        <fullName evidence="1">Unnamed protein product, partial</fullName>
    </submittedName>
</protein>
<organism evidence="1 2">
    <name type="scientific">Xyrichtys novacula</name>
    <name type="common">Pearly razorfish</name>
    <name type="synonym">Hemipteronotus novacula</name>
    <dbReference type="NCBI Taxonomy" id="13765"/>
    <lineage>
        <taxon>Eukaryota</taxon>
        <taxon>Metazoa</taxon>
        <taxon>Chordata</taxon>
        <taxon>Craniata</taxon>
        <taxon>Vertebrata</taxon>
        <taxon>Euteleostomi</taxon>
        <taxon>Actinopterygii</taxon>
        <taxon>Neopterygii</taxon>
        <taxon>Teleostei</taxon>
        <taxon>Neoteleostei</taxon>
        <taxon>Acanthomorphata</taxon>
        <taxon>Eupercaria</taxon>
        <taxon>Labriformes</taxon>
        <taxon>Labridae</taxon>
        <taxon>Xyrichtys</taxon>
    </lineage>
</organism>
<evidence type="ECO:0000313" key="2">
    <source>
        <dbReference type="Proteomes" id="UP001178508"/>
    </source>
</evidence>
<dbReference type="Gene3D" id="2.60.120.260">
    <property type="entry name" value="Galactose-binding domain-like"/>
    <property type="match status" value="1"/>
</dbReference>
<proteinExistence type="predicted"/>
<dbReference type="Proteomes" id="UP001178508">
    <property type="component" value="Chromosome 22"/>
</dbReference>
<gene>
    <name evidence="1" type="ORF">XNOV1_A000801</name>
</gene>
<reference evidence="1" key="1">
    <citation type="submission" date="2023-08" db="EMBL/GenBank/DDBJ databases">
        <authorList>
            <person name="Alioto T."/>
            <person name="Alioto T."/>
            <person name="Gomez Garrido J."/>
        </authorList>
    </citation>
    <scope>NUCLEOTIDE SEQUENCE</scope>
</reference>